<accession>A0A1T4NR19</accession>
<dbReference type="PROSITE" id="PS50931">
    <property type="entry name" value="HTH_LYSR"/>
    <property type="match status" value="1"/>
</dbReference>
<dbReference type="SUPFAM" id="SSF46785">
    <property type="entry name" value="Winged helix' DNA-binding domain"/>
    <property type="match status" value="1"/>
</dbReference>
<evidence type="ECO:0000313" key="7">
    <source>
        <dbReference type="Proteomes" id="UP000189933"/>
    </source>
</evidence>
<feature type="domain" description="HTH lysR-type" evidence="5">
    <location>
        <begin position="2"/>
        <end position="59"/>
    </location>
</feature>
<dbReference type="InterPro" id="IPR036390">
    <property type="entry name" value="WH_DNA-bd_sf"/>
</dbReference>
<dbReference type="Gene3D" id="1.10.10.10">
    <property type="entry name" value="Winged helix-like DNA-binding domain superfamily/Winged helix DNA-binding domain"/>
    <property type="match status" value="1"/>
</dbReference>
<evidence type="ECO:0000259" key="5">
    <source>
        <dbReference type="PROSITE" id="PS50931"/>
    </source>
</evidence>
<dbReference type="OrthoDB" id="9785745at2"/>
<proteinExistence type="inferred from homology"/>
<dbReference type="FunFam" id="1.10.10.10:FF:000001">
    <property type="entry name" value="LysR family transcriptional regulator"/>
    <property type="match status" value="1"/>
</dbReference>
<dbReference type="InterPro" id="IPR005119">
    <property type="entry name" value="LysR_subst-bd"/>
</dbReference>
<dbReference type="Proteomes" id="UP000189933">
    <property type="component" value="Unassembled WGS sequence"/>
</dbReference>
<dbReference type="Gene3D" id="3.40.190.290">
    <property type="match status" value="1"/>
</dbReference>
<evidence type="ECO:0000256" key="3">
    <source>
        <dbReference type="ARBA" id="ARBA00023125"/>
    </source>
</evidence>
<keyword evidence="4" id="KW-0804">Transcription</keyword>
<organism evidence="6 7">
    <name type="scientific">Carboxydocella sporoproducens DSM 16521</name>
    <dbReference type="NCBI Taxonomy" id="1121270"/>
    <lineage>
        <taxon>Bacteria</taxon>
        <taxon>Bacillati</taxon>
        <taxon>Bacillota</taxon>
        <taxon>Clostridia</taxon>
        <taxon>Eubacteriales</taxon>
        <taxon>Clostridiales Family XVI. Incertae Sedis</taxon>
        <taxon>Carboxydocella</taxon>
    </lineage>
</organism>
<dbReference type="PANTHER" id="PTHR30126:SF39">
    <property type="entry name" value="HTH-TYPE TRANSCRIPTIONAL REGULATOR CYSL"/>
    <property type="match status" value="1"/>
</dbReference>
<keyword evidence="3 6" id="KW-0238">DNA-binding</keyword>
<gene>
    <name evidence="6" type="ORF">SAMN02745885_00987</name>
</gene>
<dbReference type="GO" id="GO:0003700">
    <property type="term" value="F:DNA-binding transcription factor activity"/>
    <property type="evidence" value="ECO:0007669"/>
    <property type="project" value="InterPro"/>
</dbReference>
<evidence type="ECO:0000256" key="2">
    <source>
        <dbReference type="ARBA" id="ARBA00023015"/>
    </source>
</evidence>
<dbReference type="AlphaFoldDB" id="A0A1T4NR19"/>
<dbReference type="GO" id="GO:0000976">
    <property type="term" value="F:transcription cis-regulatory region binding"/>
    <property type="evidence" value="ECO:0007669"/>
    <property type="project" value="TreeGrafter"/>
</dbReference>
<sequence length="302" mass="33485">MLNLHQIQLFITIVKEGSFSAAAKLLHMSQPAVSAQLKKLEETLGVQLLNRQGRQLMLTPAGFLVYEHGKEILEKAKQLLQELNVYSQKCEEQILLGASTLVADFPLPCALYVFKEKYPQYCVKVRRERAAEIVKLLADGELELALLEGATTYPGWTNYACGQDELLVAVPAEHPLAGTAQVTAQDLLRAVFLTGERNSGLRSAIDYYLQQLGLSVEALPKTLELNSIAAIKSALEAGMGISILPRSVMRREIRTKTVKALPLEGLNMPLYFYLLTKEQTKLTPGVKLLLNFLSDPAQRVFC</sequence>
<keyword evidence="2" id="KW-0805">Transcription regulation</keyword>
<dbReference type="SUPFAM" id="SSF53850">
    <property type="entry name" value="Periplasmic binding protein-like II"/>
    <property type="match status" value="1"/>
</dbReference>
<dbReference type="InterPro" id="IPR036388">
    <property type="entry name" value="WH-like_DNA-bd_sf"/>
</dbReference>
<dbReference type="PRINTS" id="PR00039">
    <property type="entry name" value="HTHLYSR"/>
</dbReference>
<reference evidence="7" key="1">
    <citation type="submission" date="2017-02" db="EMBL/GenBank/DDBJ databases">
        <authorList>
            <person name="Varghese N."/>
            <person name="Submissions S."/>
        </authorList>
    </citation>
    <scope>NUCLEOTIDE SEQUENCE [LARGE SCALE GENOMIC DNA]</scope>
    <source>
        <strain evidence="7">DSM 16521</strain>
    </source>
</reference>
<evidence type="ECO:0000313" key="6">
    <source>
        <dbReference type="EMBL" id="SJZ81669.1"/>
    </source>
</evidence>
<name>A0A1T4NR19_9FIRM</name>
<dbReference type="PANTHER" id="PTHR30126">
    <property type="entry name" value="HTH-TYPE TRANSCRIPTIONAL REGULATOR"/>
    <property type="match status" value="1"/>
</dbReference>
<evidence type="ECO:0000256" key="4">
    <source>
        <dbReference type="ARBA" id="ARBA00023163"/>
    </source>
</evidence>
<keyword evidence="7" id="KW-1185">Reference proteome</keyword>
<dbReference type="EMBL" id="FUXM01000008">
    <property type="protein sequence ID" value="SJZ81669.1"/>
    <property type="molecule type" value="Genomic_DNA"/>
</dbReference>
<dbReference type="Pfam" id="PF03466">
    <property type="entry name" value="LysR_substrate"/>
    <property type="match status" value="1"/>
</dbReference>
<dbReference type="RefSeq" id="WP_159071841.1">
    <property type="nucleotide sequence ID" value="NZ_FUXM01000008.1"/>
</dbReference>
<comment type="similarity">
    <text evidence="1">Belongs to the LysR transcriptional regulatory family.</text>
</comment>
<dbReference type="Pfam" id="PF00126">
    <property type="entry name" value="HTH_1"/>
    <property type="match status" value="1"/>
</dbReference>
<evidence type="ECO:0000256" key="1">
    <source>
        <dbReference type="ARBA" id="ARBA00009437"/>
    </source>
</evidence>
<protein>
    <submittedName>
        <fullName evidence="6">DNA-binding transcriptional regulator, LysR family</fullName>
    </submittedName>
</protein>
<dbReference type="InterPro" id="IPR000847">
    <property type="entry name" value="LysR_HTH_N"/>
</dbReference>